<feature type="region of interest" description="Disordered" evidence="7">
    <location>
        <begin position="1678"/>
        <end position="1718"/>
    </location>
</feature>
<dbReference type="CDD" id="cd22673">
    <property type="entry name" value="FHA_Ki67"/>
    <property type="match status" value="1"/>
</dbReference>
<dbReference type="Gene3D" id="2.60.200.20">
    <property type="match status" value="1"/>
</dbReference>
<dbReference type="PANTHER" id="PTHR21603:SF17">
    <property type="entry name" value="PROLIFERATION MARKER PROTEIN KI-67"/>
    <property type="match status" value="1"/>
</dbReference>
<feature type="compositionally biased region" description="Polar residues" evidence="7">
    <location>
        <begin position="860"/>
        <end position="876"/>
    </location>
</feature>
<dbReference type="Ensembl" id="ENSFTIT00000019439.1">
    <property type="protein sequence ID" value="ENSFTIP00000018650.1"/>
    <property type="gene ID" value="ENSFTIG00000012338.1"/>
</dbReference>
<feature type="compositionally biased region" description="Basic and acidic residues" evidence="7">
    <location>
        <begin position="1385"/>
        <end position="1394"/>
    </location>
</feature>
<dbReference type="GO" id="GO:0005694">
    <property type="term" value="C:chromosome"/>
    <property type="evidence" value="ECO:0007669"/>
    <property type="project" value="TreeGrafter"/>
</dbReference>
<accession>A0A8C4UZ63</accession>
<sequence>MPLFGNIIVIKRNGTDGISFPLTASSCLFGRRTECDIRIQLPQVSKEHCKIEVNENKEAILTNLSTVNPTQLNGGCFQQPVPLKHGDVLTIIDRSFRFEYPLQSTPRKGRSRSPKDETLQVLHVQQVAEMELLHQQTPGSKSLHVSDDAEFEEKNANEIKQSTEENTSKALPIKLQTPKSSCRIHQIITKKNEKSPFTKLYEKLKYEIQVKNFLYNGNASQEAAKEDVDKYLLSTPTPRRKSSQSHFISPTRETSGMNPVNNGTPTTRRRVSSKHKSLSEISAETEREDSVSRNDSLKQLPLAEDKCLKQRQNSKQHTPGKPVEEVVLKEICDQANSVNSKEGHSETPASLSKSRSPRRNNRQNDKLSNKSVHLETLASEELMSELTSPASQKPDSGRRRSRWRTSVLLTEKVLEADAVREHHKTADGKDKATEEELVTKEYHQKQDLEDASVIRPRRLPSMRRSSGSVTVLKDNEAVSEVNISGLLPGEESGKTKRVSRKRKSGDLLLQPLGNRKRVSFGGQLSPELFDKSLPANSPLKKGATPARLSLPMGNSPRAVLKKAQGLKCFAAQELSEHWQKEKMSPKNLPAQKSPAASSLASGKATSRFTSGSPEPYTKGRFSVSHITALLPIAEEKDAVAEDMNTKEKTGAWVKTSKSSDVNQDDKTFLTATPEKLTSAQFASKITPMKSRSGALAVINAKRRSGASTANLLVAKSWAEVVKLGVVRPQSKTRKKSVRKGRPLKKKTQSPKTPERKIKDHFSTGHAESPATIVVGRAYCTTVRAAGQVPKVVKNPILKPNMNMDESFTGMTEMFQTPENKSGKMLPLATVQKTDFTPTCTAVDTSELHTPEESGEMMVSPLNSSDGSEQKQDSPGISSFLRGESLKSMFDAISTKTEKRKSMLEESVSVDNLSIIPEKEASRVKSGGKRRTSKQKLKPIEAMSDIKQLLRTPEQSSEPVEALSGIRQLMRTPKQKSEPVEALSGIKQLMRTPKQELETVTDKITEERLLKAPVQERGAVKDVAGVTLIKKSPKVKYQPVEDMIGVSRIFKTPKEKVEPVEDMFGISRLLKTPREKHQPVDDFVGLQRLMAEPRGRCSDSELDYVGVTEMFDIPEEIKTKSVSVTDSKQEGTAPLCTNSSHKYDVLDNERNIPQGKDSRQKESTREDQTTQILTRGRSRKTTQPTSAKQCEKDSNLKELQSLGKKNTQEEMGEISNSTSGAKNEGRRTRTNSLIQEEIVSKHPLQEKVVVVQFVESHGATQGPGKGKKENPKEIRHPSENLESCSKDSSVLQKEPDNMKQALQECSINDVLSTEDDPAIKTADVSRNIQNESCQLQTGLIKGENKFSEGGVEDSEGMFLLPGKRSKRVKEKENTEPVVLPKRGRAKNSEVKQAFSEDLHETARKLRSDLSVKMIKTDEQAFDKDTETATAEESENGSKHEIKITGKRVKSLRSARKHSVEVKADVCGMALENIQNIQKNEETETDTEIQSHVKNKIKVSQGDETDNAQESTTEASQRLKAESPGEINKMPATALNLEANRSAVQGTNRTRNRRGKKDSLEKKADEFAKDVNNLEIMTPILKSEMEMDKSLKDYLGFVCGKNTCQVMKDQNSPAATSVPAANSDSLALSPEKRTRNEHRILEAKQTEILQENQAQKNGMACRRGRSRKVNFELEVSSRAVGGKRSLPGNDKGKTYKGGQHETSECPSSQVRRSRRKQVDSVPQITCSGFVEKQTLIADHSKVEAFVKEQDSALEATPSSMEDNPLRRGKRREVAAASQTSRSLSIRKRHGLLEGDDKKMTVREDQNPALGNKTSQTKANASARGKRKTIDPATEEKRSSLRRKRGLSETESKEEGANEAQNMSLETVSCAKEKPLGRGRRKETALTSHTTNYISLRGKRGLPTDNGRVEVSKEGVPLENLSSSVKENRLRTGRRNEIALLLEASNCTIQGKQDLSKESGRNNNYRKAKNLVLGSSASQEKNDLSKRNSRQTTTSPAVSSISLRGLPEDGKNETPEEQENVLLEGAPCARVNPSRADKKKTISSKSEETSSAFLREKPGLLEGRGQRKILEDENTSLENNSSQGKTRQLRNRREKVEFKSEAATSASVCKEGDLPENSNTLETQNVCLTSTGSEKNNQSGKGKEVNPIQQATSTSRRRKCQLPEDDLASKKLKSENDEDRPLQTGKRNKTKEDVRVTQAAGGTDRKTRSSARTRK</sequence>
<feature type="compositionally biased region" description="Basic and acidic residues" evidence="7">
    <location>
        <begin position="1788"/>
        <end position="1803"/>
    </location>
</feature>
<feature type="compositionally biased region" description="Basic and acidic residues" evidence="7">
    <location>
        <begin position="2164"/>
        <end position="2178"/>
    </location>
</feature>
<feature type="region of interest" description="Disordered" evidence="7">
    <location>
        <begin position="1415"/>
        <end position="1457"/>
    </location>
</feature>
<feature type="compositionally biased region" description="Basic and acidic residues" evidence="7">
    <location>
        <begin position="1843"/>
        <end position="1853"/>
    </location>
</feature>
<dbReference type="InterPro" id="IPR008984">
    <property type="entry name" value="SMAD_FHA_dom_sf"/>
</dbReference>
<dbReference type="GO" id="GO:0005634">
    <property type="term" value="C:nucleus"/>
    <property type="evidence" value="ECO:0007669"/>
    <property type="project" value="UniProtKB-SubCell"/>
</dbReference>
<keyword evidence="4" id="KW-0832">Ubl conjugation</keyword>
<feature type="compositionally biased region" description="Basic and acidic residues" evidence="7">
    <location>
        <begin position="1825"/>
        <end position="1836"/>
    </location>
</feature>
<keyword evidence="5" id="KW-0539">Nucleus</keyword>
<feature type="compositionally biased region" description="Basic and acidic residues" evidence="7">
    <location>
        <begin position="2032"/>
        <end position="2068"/>
    </location>
</feature>
<feature type="compositionally biased region" description="Polar residues" evidence="7">
    <location>
        <begin position="2113"/>
        <end position="2137"/>
    </location>
</feature>
<feature type="compositionally biased region" description="Basic residues" evidence="7">
    <location>
        <begin position="1443"/>
        <end position="1455"/>
    </location>
</feature>
<feature type="region of interest" description="Disordered" evidence="7">
    <location>
        <begin position="1361"/>
        <end position="1394"/>
    </location>
</feature>
<keyword evidence="2" id="KW-1017">Isopeptide bond</keyword>
<feature type="region of interest" description="Disordered" evidence="7">
    <location>
        <begin position="419"/>
        <end position="468"/>
    </location>
</feature>
<feature type="region of interest" description="Disordered" evidence="7">
    <location>
        <begin position="1611"/>
        <end position="1630"/>
    </location>
</feature>
<feature type="compositionally biased region" description="Basic and acidic residues" evidence="7">
    <location>
        <begin position="1415"/>
        <end position="1425"/>
    </location>
</feature>
<feature type="region of interest" description="Disordered" evidence="7">
    <location>
        <begin position="1254"/>
        <end position="1289"/>
    </location>
</feature>
<comment type="subcellular location">
    <subcellularLocation>
        <location evidence="1">Nucleus</location>
    </subcellularLocation>
</comment>
<reference evidence="9" key="1">
    <citation type="submission" date="2025-08" db="UniProtKB">
        <authorList>
            <consortium name="Ensembl"/>
        </authorList>
    </citation>
    <scope>IDENTIFICATION</scope>
</reference>
<dbReference type="GO" id="GO:0051983">
    <property type="term" value="P:regulation of chromosome segregation"/>
    <property type="evidence" value="ECO:0007669"/>
    <property type="project" value="TreeGrafter"/>
</dbReference>
<feature type="compositionally biased region" description="Polar residues" evidence="7">
    <location>
        <begin position="2073"/>
        <end position="2083"/>
    </location>
</feature>
<feature type="compositionally biased region" description="Polar residues" evidence="7">
    <location>
        <begin position="594"/>
        <end position="612"/>
    </location>
</feature>
<evidence type="ECO:0000256" key="1">
    <source>
        <dbReference type="ARBA" id="ARBA00004123"/>
    </source>
</evidence>
<evidence type="ECO:0000313" key="10">
    <source>
        <dbReference type="Proteomes" id="UP000694562"/>
    </source>
</evidence>
<feature type="region of interest" description="Disordered" evidence="7">
    <location>
        <begin position="1120"/>
        <end position="1240"/>
    </location>
</feature>
<feature type="domain" description="FHA" evidence="8">
    <location>
        <begin position="27"/>
        <end position="77"/>
    </location>
</feature>
<dbReference type="SUPFAM" id="SSF49879">
    <property type="entry name" value="SMAD/FHA domain"/>
    <property type="match status" value="1"/>
</dbReference>
<feature type="region of interest" description="Disordered" evidence="7">
    <location>
        <begin position="845"/>
        <end position="879"/>
    </location>
</feature>
<dbReference type="Pfam" id="PF15276">
    <property type="entry name" value="PP1_bind"/>
    <property type="match status" value="1"/>
</dbReference>
<feature type="compositionally biased region" description="Polar residues" evidence="7">
    <location>
        <begin position="1279"/>
        <end position="1289"/>
    </location>
</feature>
<feature type="compositionally biased region" description="Basic residues" evidence="7">
    <location>
        <begin position="730"/>
        <end position="748"/>
    </location>
</feature>
<dbReference type="Pfam" id="PF00498">
    <property type="entry name" value="FHA"/>
    <property type="match status" value="1"/>
</dbReference>
<feature type="region of interest" description="Disordered" evidence="7">
    <location>
        <begin position="1748"/>
        <end position="1886"/>
    </location>
</feature>
<feature type="region of interest" description="Disordered" evidence="7">
    <location>
        <begin position="529"/>
        <end position="550"/>
    </location>
</feature>
<feature type="compositionally biased region" description="Polar residues" evidence="7">
    <location>
        <begin position="385"/>
        <end position="394"/>
    </location>
</feature>
<protein>
    <recommendedName>
        <fullName evidence="8">FHA domain-containing protein</fullName>
    </recommendedName>
</protein>
<evidence type="ECO:0000256" key="4">
    <source>
        <dbReference type="ARBA" id="ARBA00022843"/>
    </source>
</evidence>
<feature type="compositionally biased region" description="Polar residues" evidence="7">
    <location>
        <begin position="244"/>
        <end position="266"/>
    </location>
</feature>
<feature type="compositionally biased region" description="Basic and acidic residues" evidence="7">
    <location>
        <begin position="1140"/>
        <end position="1167"/>
    </location>
</feature>
<feature type="compositionally biased region" description="Basic and acidic residues" evidence="7">
    <location>
        <begin position="284"/>
        <end position="296"/>
    </location>
</feature>
<keyword evidence="3" id="KW-0597">Phosphoprotein</keyword>
<evidence type="ECO:0000259" key="8">
    <source>
        <dbReference type="PROSITE" id="PS50006"/>
    </source>
</evidence>
<evidence type="ECO:0000256" key="2">
    <source>
        <dbReference type="ARBA" id="ARBA00022499"/>
    </source>
</evidence>
<feature type="compositionally biased region" description="Basic and acidic residues" evidence="7">
    <location>
        <begin position="419"/>
        <end position="448"/>
    </location>
</feature>
<feature type="compositionally biased region" description="Basic and acidic residues" evidence="7">
    <location>
        <begin position="1688"/>
        <end position="1701"/>
    </location>
</feature>
<dbReference type="PROSITE" id="PS50006">
    <property type="entry name" value="FHA_DOMAIN"/>
    <property type="match status" value="1"/>
</dbReference>
<feature type="compositionally biased region" description="Polar residues" evidence="7">
    <location>
        <begin position="1987"/>
        <end position="1999"/>
    </location>
</feature>
<dbReference type="OrthoDB" id="6288785at2759"/>
<proteinExistence type="predicted"/>
<feature type="region of interest" description="Disordered" evidence="7">
    <location>
        <begin position="579"/>
        <end position="616"/>
    </location>
</feature>
<feature type="region of interest" description="Disordered" evidence="7">
    <location>
        <begin position="1476"/>
        <end position="1562"/>
    </location>
</feature>
<dbReference type="GO" id="GO:0007088">
    <property type="term" value="P:regulation of mitotic nuclear division"/>
    <property type="evidence" value="ECO:0007669"/>
    <property type="project" value="TreeGrafter"/>
</dbReference>
<keyword evidence="6" id="KW-0131">Cell cycle</keyword>
<feature type="compositionally biased region" description="Basic residues" evidence="7">
    <location>
        <begin position="267"/>
        <end position="276"/>
    </location>
</feature>
<dbReference type="SMART" id="SM00240">
    <property type="entry name" value="FHA"/>
    <property type="match status" value="1"/>
</dbReference>
<evidence type="ECO:0000313" key="9">
    <source>
        <dbReference type="Ensembl" id="ENSFTIP00000018650.1"/>
    </source>
</evidence>
<feature type="region of interest" description="Disordered" evidence="7">
    <location>
        <begin position="728"/>
        <end position="757"/>
    </location>
</feature>
<dbReference type="InterPro" id="IPR012568">
    <property type="entry name" value="KI67R"/>
</dbReference>
<evidence type="ECO:0000256" key="3">
    <source>
        <dbReference type="ARBA" id="ARBA00022553"/>
    </source>
</evidence>
<dbReference type="InterPro" id="IPR029334">
    <property type="entry name" value="PP1-bd"/>
</dbReference>
<feature type="region of interest" description="Disordered" evidence="7">
    <location>
        <begin position="1967"/>
        <end position="2212"/>
    </location>
</feature>
<name>A0A8C4UZ63_FALTI</name>
<reference evidence="9" key="2">
    <citation type="submission" date="2025-09" db="UniProtKB">
        <authorList>
            <consortium name="Ensembl"/>
        </authorList>
    </citation>
    <scope>IDENTIFICATION</scope>
</reference>
<feature type="region of interest" description="Disordered" evidence="7">
    <location>
        <begin position="486"/>
        <end position="508"/>
    </location>
</feature>
<feature type="region of interest" description="Disordered" evidence="7">
    <location>
        <begin position="336"/>
        <end position="403"/>
    </location>
</feature>
<dbReference type="OMA" id="TQSHVKN"/>
<dbReference type="InterPro" id="IPR000253">
    <property type="entry name" value="FHA_dom"/>
</dbReference>
<organism evidence="9 10">
    <name type="scientific">Falco tinnunculus</name>
    <name type="common">Common kestrel</name>
    <dbReference type="NCBI Taxonomy" id="100819"/>
    <lineage>
        <taxon>Eukaryota</taxon>
        <taxon>Metazoa</taxon>
        <taxon>Chordata</taxon>
        <taxon>Craniata</taxon>
        <taxon>Vertebrata</taxon>
        <taxon>Euteleostomi</taxon>
        <taxon>Archelosauria</taxon>
        <taxon>Archosauria</taxon>
        <taxon>Dinosauria</taxon>
        <taxon>Saurischia</taxon>
        <taxon>Theropoda</taxon>
        <taxon>Coelurosauria</taxon>
        <taxon>Aves</taxon>
        <taxon>Neognathae</taxon>
        <taxon>Neoaves</taxon>
        <taxon>Telluraves</taxon>
        <taxon>Australaves</taxon>
        <taxon>Falconiformes</taxon>
        <taxon>Falconidae</taxon>
        <taxon>Falco</taxon>
    </lineage>
</organism>
<feature type="compositionally biased region" description="Polar residues" evidence="7">
    <location>
        <begin position="1611"/>
        <end position="1624"/>
    </location>
</feature>
<dbReference type="PANTHER" id="PTHR21603">
    <property type="entry name" value="ANTIGEN KI-67-LIKE PROTEIN"/>
    <property type="match status" value="1"/>
</dbReference>
<dbReference type="SMART" id="SM01295">
    <property type="entry name" value="K167R"/>
    <property type="match status" value="1"/>
</dbReference>
<dbReference type="Proteomes" id="UP000694562">
    <property type="component" value="Unplaced"/>
</dbReference>
<feature type="compositionally biased region" description="Basic and acidic residues" evidence="7">
    <location>
        <begin position="1265"/>
        <end position="1278"/>
    </location>
</feature>
<evidence type="ECO:0000256" key="5">
    <source>
        <dbReference type="ARBA" id="ARBA00023242"/>
    </source>
</evidence>
<feature type="region of interest" description="Disordered" evidence="7">
    <location>
        <begin position="235"/>
        <end position="323"/>
    </location>
</feature>
<evidence type="ECO:0000256" key="6">
    <source>
        <dbReference type="ARBA" id="ARBA00023306"/>
    </source>
</evidence>
<keyword evidence="10" id="KW-1185">Reference proteome</keyword>
<evidence type="ECO:0000256" key="7">
    <source>
        <dbReference type="SAM" id="MobiDB-lite"/>
    </source>
</evidence>